<proteinExistence type="predicted"/>
<comment type="caution">
    <text evidence="4">The sequence shown here is derived from an EMBL/GenBank/DDBJ whole genome shotgun (WGS) entry which is preliminary data.</text>
</comment>
<dbReference type="OrthoDB" id="6370831at2759"/>
<protein>
    <recommendedName>
        <fullName evidence="3">Immunoglobulin C1-set domain-containing protein</fullName>
    </recommendedName>
</protein>
<name>A0A1A6GP53_NEOLE</name>
<dbReference type="EMBL" id="LZPO01081575">
    <property type="protein sequence ID" value="OBS67480.1"/>
    <property type="molecule type" value="Genomic_DNA"/>
</dbReference>
<organism evidence="4 5">
    <name type="scientific">Neotoma lepida</name>
    <name type="common">Desert woodrat</name>
    <dbReference type="NCBI Taxonomy" id="56216"/>
    <lineage>
        <taxon>Eukaryota</taxon>
        <taxon>Metazoa</taxon>
        <taxon>Chordata</taxon>
        <taxon>Craniata</taxon>
        <taxon>Vertebrata</taxon>
        <taxon>Euteleostomi</taxon>
        <taxon>Mammalia</taxon>
        <taxon>Eutheria</taxon>
        <taxon>Euarchontoglires</taxon>
        <taxon>Glires</taxon>
        <taxon>Rodentia</taxon>
        <taxon>Myomorpha</taxon>
        <taxon>Muroidea</taxon>
        <taxon>Cricetidae</taxon>
        <taxon>Neotominae</taxon>
        <taxon>Neotoma</taxon>
    </lineage>
</organism>
<dbReference type="SUPFAM" id="SSF48726">
    <property type="entry name" value="Immunoglobulin"/>
    <property type="match status" value="1"/>
</dbReference>
<reference evidence="4 5" key="1">
    <citation type="submission" date="2016-06" db="EMBL/GenBank/DDBJ databases">
        <title>The Draft Genome Sequence and Annotation of the Desert Woodrat Neotoma lepida.</title>
        <authorList>
            <person name="Campbell M."/>
            <person name="Oakeson K.F."/>
            <person name="Yandell M."/>
            <person name="Halpert J.R."/>
            <person name="Dearing D."/>
        </authorList>
    </citation>
    <scope>NUCLEOTIDE SEQUENCE [LARGE SCALE GENOMIC DNA]</scope>
    <source>
        <strain evidence="4">417</strain>
        <tissue evidence="4">Liver</tissue>
    </source>
</reference>
<dbReference type="InterPro" id="IPR003597">
    <property type="entry name" value="Ig_C1-set"/>
</dbReference>
<feature type="non-terminal residue" evidence="4">
    <location>
        <position position="95"/>
    </location>
</feature>
<dbReference type="InterPro" id="IPR036179">
    <property type="entry name" value="Ig-like_dom_sf"/>
</dbReference>
<evidence type="ECO:0000256" key="2">
    <source>
        <dbReference type="ARBA" id="ARBA00023180"/>
    </source>
</evidence>
<gene>
    <name evidence="4" type="ORF">A6R68_03979</name>
</gene>
<evidence type="ECO:0000259" key="3">
    <source>
        <dbReference type="Pfam" id="PF07654"/>
    </source>
</evidence>
<dbReference type="Gene3D" id="2.60.40.10">
    <property type="entry name" value="Immunoglobulins"/>
    <property type="match status" value="1"/>
</dbReference>
<dbReference type="InterPro" id="IPR013783">
    <property type="entry name" value="Ig-like_fold"/>
</dbReference>
<evidence type="ECO:0000313" key="5">
    <source>
        <dbReference type="Proteomes" id="UP000092124"/>
    </source>
</evidence>
<feature type="domain" description="Immunoglobulin C1-set" evidence="3">
    <location>
        <begin position="8"/>
        <end position="70"/>
    </location>
</feature>
<dbReference type="Pfam" id="PF07654">
    <property type="entry name" value="C1-set"/>
    <property type="match status" value="1"/>
</dbReference>
<keyword evidence="5" id="KW-1185">Reference proteome</keyword>
<evidence type="ECO:0000313" key="4">
    <source>
        <dbReference type="EMBL" id="OBS67480.1"/>
    </source>
</evidence>
<dbReference type="Proteomes" id="UP000092124">
    <property type="component" value="Unassembled WGS sequence"/>
</dbReference>
<dbReference type="AlphaFoldDB" id="A0A1A6GP53"/>
<dbReference type="STRING" id="56216.A0A1A6GP53"/>
<sequence length="95" mass="10977">MTWNLINVTCQVKKFYPSVDVMRERKYVPDRSGFYIQVNKGGTYSGTSWLLVNQYAYEEGMVLTCLVEHDRQSPVVKSHTLVVVAYHKDQDISTI</sequence>
<keyword evidence="1" id="KW-1015">Disulfide bond</keyword>
<keyword evidence="2" id="KW-0325">Glycoprotein</keyword>
<accession>A0A1A6GP53</accession>
<dbReference type="PANTHER" id="PTHR19971">
    <property type="entry name" value="SIGNAL-REGULATORY PROTEIN BETA"/>
    <property type="match status" value="1"/>
</dbReference>
<evidence type="ECO:0000256" key="1">
    <source>
        <dbReference type="ARBA" id="ARBA00023157"/>
    </source>
</evidence>
<dbReference type="InterPro" id="IPR051755">
    <property type="entry name" value="Ig-like_CS_Receptor"/>
</dbReference>